<keyword evidence="1" id="KW-0540">Nuclease</keyword>
<dbReference type="AlphaFoldDB" id="A0A6M4SPG0"/>
<sequence>MLHCGRIISDKKKPHSTYIVSTREQMTLIVKIINGLIRIKVDSFKKACSFLNIEFIESNYILKPLDPYFAGLIDTDGSIVFHFAGNRIECNLELKYNIYSEKCHFDYVIPNYKPSILLRDKKNNTPGKLFKSIAIKYQTVNGMIHLYNYFMQNRLYCDF</sequence>
<name>A0A6M4SPG0_9CHLO</name>
<dbReference type="SUPFAM" id="SSF55608">
    <property type="entry name" value="Homing endonucleases"/>
    <property type="match status" value="2"/>
</dbReference>
<geneLocation type="mitochondrion" evidence="1"/>
<keyword evidence="1" id="KW-0496">Mitochondrion</keyword>
<evidence type="ECO:0000313" key="1">
    <source>
        <dbReference type="EMBL" id="QJS52043.1"/>
    </source>
</evidence>
<gene>
    <name evidence="1" type="primary">orf159</name>
</gene>
<proteinExistence type="predicted"/>
<keyword evidence="1" id="KW-0255">Endonuclease</keyword>
<accession>A0A6M4SPG0</accession>
<protein>
    <submittedName>
        <fullName evidence="1">Putative LAGLIDADG homing endonuclease</fullName>
    </submittedName>
</protein>
<dbReference type="InterPro" id="IPR027434">
    <property type="entry name" value="Homing_endonucl"/>
</dbReference>
<organism evidence="1">
    <name type="scientific">Bulbochaete rectangularis var. hiloensis</name>
    <dbReference type="NCBI Taxonomy" id="55990"/>
    <lineage>
        <taxon>Eukaryota</taxon>
        <taxon>Viridiplantae</taxon>
        <taxon>Chlorophyta</taxon>
        <taxon>core chlorophytes</taxon>
        <taxon>Chlorophyceae</taxon>
        <taxon>OCC clade</taxon>
        <taxon>Oedogoniales</taxon>
        <taxon>Oedogoniaceae</taxon>
        <taxon>Bulbochaete</taxon>
    </lineage>
</organism>
<dbReference type="EMBL" id="MN810331">
    <property type="protein sequence ID" value="QJS52043.1"/>
    <property type="molecule type" value="Genomic_DNA"/>
</dbReference>
<dbReference type="GO" id="GO:0004519">
    <property type="term" value="F:endonuclease activity"/>
    <property type="evidence" value="ECO:0007669"/>
    <property type="project" value="UniProtKB-KW"/>
</dbReference>
<keyword evidence="1" id="KW-0378">Hydrolase</keyword>
<reference evidence="1" key="1">
    <citation type="journal article" date="2020" name="Mitochondrial DNA Part B Resour">
        <title>Complete mitogenomes of the chlorophycean green algae Bulbochaete rectangularis var. hiloensis (Oedogoniales) and Stigeoclonium helveticum (Chaetophorales) provide insight into the sequence of events that led to the acquisition of a reduced-derived pattern of evolution in the Chlamydomonadales and Sphaeropleales.</title>
        <authorList>
            <person name="Turmel M."/>
            <person name="Belanger A.-S."/>
            <person name="Otis C."/>
            <person name="Lemieux C."/>
        </authorList>
    </citation>
    <scope>NUCLEOTIDE SEQUENCE</scope>
</reference>